<dbReference type="CDD" id="cd00067">
    <property type="entry name" value="GAL4"/>
    <property type="match status" value="1"/>
</dbReference>
<evidence type="ECO:0000256" key="2">
    <source>
        <dbReference type="ARBA" id="ARBA00022723"/>
    </source>
</evidence>
<dbReference type="Gene3D" id="4.10.240.10">
    <property type="entry name" value="Zn(2)-C6 fungal-type DNA-binding domain"/>
    <property type="match status" value="1"/>
</dbReference>
<gene>
    <name evidence="7" type="ORF">R3P38DRAFT_2820319</name>
</gene>
<dbReference type="PANTHER" id="PTHR31001">
    <property type="entry name" value="UNCHARACTERIZED TRANSCRIPTIONAL REGULATORY PROTEIN"/>
    <property type="match status" value="1"/>
</dbReference>
<dbReference type="GO" id="GO:0003677">
    <property type="term" value="F:DNA binding"/>
    <property type="evidence" value="ECO:0007669"/>
    <property type="project" value="InterPro"/>
</dbReference>
<accession>A0AAW0EDN1</accession>
<dbReference type="GO" id="GO:0006351">
    <property type="term" value="P:DNA-templated transcription"/>
    <property type="evidence" value="ECO:0007669"/>
    <property type="project" value="InterPro"/>
</dbReference>
<name>A0AAW0EDN1_9AGAR</name>
<evidence type="ECO:0000313" key="8">
    <source>
        <dbReference type="Proteomes" id="UP001362999"/>
    </source>
</evidence>
<dbReference type="InterPro" id="IPR036864">
    <property type="entry name" value="Zn2-C6_fun-type_DNA-bd_sf"/>
</dbReference>
<comment type="subcellular location">
    <subcellularLocation>
        <location evidence="1">Nucleus</location>
    </subcellularLocation>
</comment>
<dbReference type="PANTHER" id="PTHR31001:SF56">
    <property type="entry name" value="ZN(2)-C6 FUNGAL-TYPE DOMAIN-CONTAINING PROTEIN"/>
    <property type="match status" value="1"/>
</dbReference>
<feature type="region of interest" description="Disordered" evidence="5">
    <location>
        <begin position="683"/>
        <end position="711"/>
    </location>
</feature>
<evidence type="ECO:0000256" key="3">
    <source>
        <dbReference type="ARBA" id="ARBA00023242"/>
    </source>
</evidence>
<organism evidence="7 8">
    <name type="scientific">Favolaschia claudopus</name>
    <dbReference type="NCBI Taxonomy" id="2862362"/>
    <lineage>
        <taxon>Eukaryota</taxon>
        <taxon>Fungi</taxon>
        <taxon>Dikarya</taxon>
        <taxon>Basidiomycota</taxon>
        <taxon>Agaricomycotina</taxon>
        <taxon>Agaricomycetes</taxon>
        <taxon>Agaricomycetidae</taxon>
        <taxon>Agaricales</taxon>
        <taxon>Marasmiineae</taxon>
        <taxon>Mycenaceae</taxon>
        <taxon>Favolaschia</taxon>
    </lineage>
</organism>
<dbReference type="Pfam" id="PF04082">
    <property type="entry name" value="Fungal_trans"/>
    <property type="match status" value="1"/>
</dbReference>
<feature type="coiled-coil region" evidence="4">
    <location>
        <begin position="84"/>
        <end position="111"/>
    </location>
</feature>
<dbReference type="CDD" id="cd12148">
    <property type="entry name" value="fungal_TF_MHR"/>
    <property type="match status" value="1"/>
</dbReference>
<dbReference type="PROSITE" id="PS00463">
    <property type="entry name" value="ZN2_CY6_FUNGAL_1"/>
    <property type="match status" value="1"/>
</dbReference>
<keyword evidence="4" id="KW-0175">Coiled coil</keyword>
<keyword evidence="2" id="KW-0479">Metal-binding</keyword>
<reference evidence="7 8" key="1">
    <citation type="journal article" date="2024" name="J Genomics">
        <title>Draft genome sequencing and assembly of Favolaschia claudopus CIRM-BRFM 2984 isolated from oak limbs.</title>
        <authorList>
            <person name="Navarro D."/>
            <person name="Drula E."/>
            <person name="Chaduli D."/>
            <person name="Cazenave R."/>
            <person name="Ahrendt S."/>
            <person name="Wang J."/>
            <person name="Lipzen A."/>
            <person name="Daum C."/>
            <person name="Barry K."/>
            <person name="Grigoriev I.V."/>
            <person name="Favel A."/>
            <person name="Rosso M.N."/>
            <person name="Martin F."/>
        </authorList>
    </citation>
    <scope>NUCLEOTIDE SEQUENCE [LARGE SCALE GENOMIC DNA]</scope>
    <source>
        <strain evidence="7 8">CIRM-BRFM 2984</strain>
    </source>
</reference>
<dbReference type="InterPro" id="IPR001138">
    <property type="entry name" value="Zn2Cys6_DnaBD"/>
</dbReference>
<keyword evidence="3" id="KW-0539">Nucleus</keyword>
<dbReference type="SMART" id="SM00906">
    <property type="entry name" value="Fungal_trans"/>
    <property type="match status" value="1"/>
</dbReference>
<dbReference type="Proteomes" id="UP001362999">
    <property type="component" value="Unassembled WGS sequence"/>
</dbReference>
<evidence type="ECO:0000256" key="5">
    <source>
        <dbReference type="SAM" id="MobiDB-lite"/>
    </source>
</evidence>
<keyword evidence="8" id="KW-1185">Reference proteome</keyword>
<evidence type="ECO:0000256" key="4">
    <source>
        <dbReference type="SAM" id="Coils"/>
    </source>
</evidence>
<feature type="compositionally biased region" description="Polar residues" evidence="5">
    <location>
        <begin position="691"/>
        <end position="711"/>
    </location>
</feature>
<dbReference type="EMBL" id="JAWWNJ010000001">
    <property type="protein sequence ID" value="KAK7063782.1"/>
    <property type="molecule type" value="Genomic_DNA"/>
</dbReference>
<dbReference type="SMART" id="SM00066">
    <property type="entry name" value="GAL4"/>
    <property type="match status" value="1"/>
</dbReference>
<dbReference type="SUPFAM" id="SSF57701">
    <property type="entry name" value="Zn2/Cys6 DNA-binding domain"/>
    <property type="match status" value="1"/>
</dbReference>
<feature type="region of interest" description="Disordered" evidence="5">
    <location>
        <begin position="1"/>
        <end position="25"/>
    </location>
</feature>
<dbReference type="GO" id="GO:0008270">
    <property type="term" value="F:zinc ion binding"/>
    <property type="evidence" value="ECO:0007669"/>
    <property type="project" value="InterPro"/>
</dbReference>
<evidence type="ECO:0000313" key="7">
    <source>
        <dbReference type="EMBL" id="KAK7063782.1"/>
    </source>
</evidence>
<feature type="domain" description="Zn(2)-C6 fungal-type" evidence="6">
    <location>
        <begin position="37"/>
        <end position="68"/>
    </location>
</feature>
<sequence length="834" mass="90973">MPVDNTGKTSARRQPRRPVTEEEQKDIELKRLRGELSCAECRRLKLKCDKSVPCGSCSRRGCESICPLGNLSAGQGTRFILADTDQLHDKIRNMSSRIRQLEEALAILQAVVSSERHPLLATDLLAVKFAAEASQPQAEPSLQERDPAAIDALGTLTLGDKGEVKYFGSSAGAETLLVAEDYSDEEDGNSDPEPSLPEDIAEMGDIFPSGRHLAAKLQHIRTLLPLYPRAVDLCECYLSHGALFFRPFKREELLGPFLQAVYASDATVDAHALSALFFIFALGALFDLRLAPYNGEADRFYGAGRSALGLRAVYDTPLVDTVRAIGLMATYHSHAGKKYSRNSAWCLMGIAAKLSQSVRLALYVDDYRDSARWYTDQKTVQMRRTLFWEVFSADVSHSLALGRPPAINLSYVDCEFPEDDESTVMEDGKVRPGIWRSKYYFSRDIWIALAEATLAAKPPRYATVLDLDRRVRELAVPDSYKPYPTRADGVEDYHSSSASLRSLYFGQYRAVTMLYLHRSFFAQAMLDFPTNPLRSPFATSFLTAYRSASVIIKTTAYQFDRNAEMAMRVWFFLHQMFSAAVVAGAVVTLSPRSNFASSALLDLGSAVDLFERTAKQSHRARLALAVLAKLKERAVNSFSQYAAPTAPTAGPAPPETSAAPTDAVIPDEVAIFGGQTRLLALKHKGRRAKSNSRSASDTPSPSMALTSSSDASGPAEAEFAWLDDIVAASTSNVNMDDPMLGLGPIPEDVYGMLYPQDPASVPQLQFDALQTGMGISAGAAGAAGNSGIGADAVEMGLPTESGMDAAWLAFIQQFGVNLRETSPIVNDSNVSLFE</sequence>
<evidence type="ECO:0000259" key="6">
    <source>
        <dbReference type="PROSITE" id="PS50048"/>
    </source>
</evidence>
<evidence type="ECO:0000256" key="1">
    <source>
        <dbReference type="ARBA" id="ARBA00004123"/>
    </source>
</evidence>
<dbReference type="InterPro" id="IPR050613">
    <property type="entry name" value="Sec_Metabolite_Reg"/>
</dbReference>
<dbReference type="GO" id="GO:0005634">
    <property type="term" value="C:nucleus"/>
    <property type="evidence" value="ECO:0007669"/>
    <property type="project" value="UniProtKB-SubCell"/>
</dbReference>
<comment type="caution">
    <text evidence="7">The sequence shown here is derived from an EMBL/GenBank/DDBJ whole genome shotgun (WGS) entry which is preliminary data.</text>
</comment>
<dbReference type="PROSITE" id="PS50048">
    <property type="entry name" value="ZN2_CY6_FUNGAL_2"/>
    <property type="match status" value="1"/>
</dbReference>
<dbReference type="InterPro" id="IPR007219">
    <property type="entry name" value="XnlR_reg_dom"/>
</dbReference>
<proteinExistence type="predicted"/>
<protein>
    <recommendedName>
        <fullName evidence="6">Zn(2)-C6 fungal-type domain-containing protein</fullName>
    </recommendedName>
</protein>
<dbReference type="AlphaFoldDB" id="A0AAW0EDN1"/>
<dbReference type="GO" id="GO:0000981">
    <property type="term" value="F:DNA-binding transcription factor activity, RNA polymerase II-specific"/>
    <property type="evidence" value="ECO:0007669"/>
    <property type="project" value="InterPro"/>
</dbReference>